<protein>
    <submittedName>
        <fullName evidence="1">Uncharacterized protein</fullName>
    </submittedName>
</protein>
<dbReference type="EMBL" id="JAQQXR010000025">
    <property type="protein sequence ID" value="MDC8760947.1"/>
    <property type="molecule type" value="Genomic_DNA"/>
</dbReference>
<organism evidence="1 2">
    <name type="scientific">Janthinobacterium fluminis</name>
    <dbReference type="NCBI Taxonomy" id="2987524"/>
    <lineage>
        <taxon>Bacteria</taxon>
        <taxon>Pseudomonadati</taxon>
        <taxon>Pseudomonadota</taxon>
        <taxon>Betaproteobacteria</taxon>
        <taxon>Burkholderiales</taxon>
        <taxon>Oxalobacteraceae</taxon>
        <taxon>Janthinobacterium</taxon>
    </lineage>
</organism>
<accession>A0ABT5KAU9</accession>
<keyword evidence="2" id="KW-1185">Reference proteome</keyword>
<dbReference type="Proteomes" id="UP001221208">
    <property type="component" value="Unassembled WGS sequence"/>
</dbReference>
<name>A0ABT5KAU9_9BURK</name>
<gene>
    <name evidence="1" type="ORF">OIK44_25495</name>
</gene>
<dbReference type="RefSeq" id="WP_273675046.1">
    <property type="nucleotide sequence ID" value="NZ_JAQQXR010000025.1"/>
</dbReference>
<comment type="caution">
    <text evidence="1">The sequence shown here is derived from an EMBL/GenBank/DDBJ whole genome shotgun (WGS) entry which is preliminary data.</text>
</comment>
<evidence type="ECO:0000313" key="1">
    <source>
        <dbReference type="EMBL" id="MDC8760947.1"/>
    </source>
</evidence>
<reference evidence="1 2" key="1">
    <citation type="submission" date="2022-10" db="EMBL/GenBank/DDBJ databases">
        <title>Janthinobacterium sp. hw3 Genome sequencing.</title>
        <authorList>
            <person name="Park S."/>
        </authorList>
    </citation>
    <scope>NUCLEOTIDE SEQUENCE [LARGE SCALE GENOMIC DNA]</scope>
    <source>
        <strain evidence="2">hw3</strain>
    </source>
</reference>
<feature type="non-terminal residue" evidence="1">
    <location>
        <position position="1"/>
    </location>
</feature>
<sequence>AAAAPAPRAPLRGADLAALAPAARARLRTALLELNLARAAAVLGELGPECAGLVAAIEEMLAHYQYPQLCALLDGADGAAGEL</sequence>
<proteinExistence type="predicted"/>
<evidence type="ECO:0000313" key="2">
    <source>
        <dbReference type="Proteomes" id="UP001221208"/>
    </source>
</evidence>